<dbReference type="InterPro" id="IPR036259">
    <property type="entry name" value="MFS_trans_sf"/>
</dbReference>
<feature type="transmembrane region" description="Helical" evidence="5">
    <location>
        <begin position="296"/>
        <end position="313"/>
    </location>
</feature>
<name>A0A101JS07_9ACTN</name>
<proteinExistence type="predicted"/>
<organism evidence="7 8">
    <name type="scientific">Streptomyces regalis</name>
    <dbReference type="NCBI Taxonomy" id="68262"/>
    <lineage>
        <taxon>Bacteria</taxon>
        <taxon>Bacillati</taxon>
        <taxon>Actinomycetota</taxon>
        <taxon>Actinomycetes</taxon>
        <taxon>Kitasatosporales</taxon>
        <taxon>Streptomycetaceae</taxon>
        <taxon>Streptomyces</taxon>
    </lineage>
</organism>
<feature type="transmembrane region" description="Helical" evidence="5">
    <location>
        <begin position="388"/>
        <end position="407"/>
    </location>
</feature>
<dbReference type="GO" id="GO:0005886">
    <property type="term" value="C:plasma membrane"/>
    <property type="evidence" value="ECO:0007669"/>
    <property type="project" value="UniProtKB-SubCell"/>
</dbReference>
<comment type="caution">
    <text evidence="7">The sequence shown here is derived from an EMBL/GenBank/DDBJ whole genome shotgun (WGS) entry which is preliminary data.</text>
</comment>
<dbReference type="CDD" id="cd17370">
    <property type="entry name" value="MFS_MJ1317_like"/>
    <property type="match status" value="1"/>
</dbReference>
<dbReference type="EMBL" id="LLZG01000243">
    <property type="protein sequence ID" value="KUL31883.1"/>
    <property type="molecule type" value="Genomic_DNA"/>
</dbReference>
<dbReference type="InterPro" id="IPR011701">
    <property type="entry name" value="MFS"/>
</dbReference>
<feature type="transmembrane region" description="Helical" evidence="5">
    <location>
        <begin position="266"/>
        <end position="284"/>
    </location>
</feature>
<evidence type="ECO:0000256" key="2">
    <source>
        <dbReference type="ARBA" id="ARBA00022692"/>
    </source>
</evidence>
<feature type="transmembrane region" description="Helical" evidence="5">
    <location>
        <begin position="358"/>
        <end position="382"/>
    </location>
</feature>
<keyword evidence="2 5" id="KW-0812">Transmembrane</keyword>
<dbReference type="Pfam" id="PF07690">
    <property type="entry name" value="MFS_1"/>
    <property type="match status" value="2"/>
</dbReference>
<dbReference type="SUPFAM" id="SSF103473">
    <property type="entry name" value="MFS general substrate transporter"/>
    <property type="match status" value="1"/>
</dbReference>
<evidence type="ECO:0000256" key="4">
    <source>
        <dbReference type="ARBA" id="ARBA00023136"/>
    </source>
</evidence>
<evidence type="ECO:0000256" key="1">
    <source>
        <dbReference type="ARBA" id="ARBA00004651"/>
    </source>
</evidence>
<dbReference type="AlphaFoldDB" id="A0A101JS07"/>
<dbReference type="PANTHER" id="PTHR23518">
    <property type="entry name" value="C-METHYLTRANSFERASE"/>
    <property type="match status" value="1"/>
</dbReference>
<dbReference type="PROSITE" id="PS50850">
    <property type="entry name" value="MFS"/>
    <property type="match status" value="1"/>
</dbReference>
<dbReference type="GO" id="GO:0022857">
    <property type="term" value="F:transmembrane transporter activity"/>
    <property type="evidence" value="ECO:0007669"/>
    <property type="project" value="InterPro"/>
</dbReference>
<evidence type="ECO:0000256" key="3">
    <source>
        <dbReference type="ARBA" id="ARBA00022989"/>
    </source>
</evidence>
<dbReference type="PANTHER" id="PTHR23518:SF2">
    <property type="entry name" value="MAJOR FACILITATOR SUPERFAMILY TRANSPORTER"/>
    <property type="match status" value="1"/>
</dbReference>
<dbReference type="InterPro" id="IPR020846">
    <property type="entry name" value="MFS_dom"/>
</dbReference>
<keyword evidence="3 5" id="KW-1133">Transmembrane helix</keyword>
<dbReference type="Gene3D" id="1.20.1250.20">
    <property type="entry name" value="MFS general substrate transporter like domains"/>
    <property type="match status" value="2"/>
</dbReference>
<protein>
    <submittedName>
        <fullName evidence="7">MFS transporter</fullName>
    </submittedName>
</protein>
<sequence length="409" mass="41383">MTETAPPADQRAVDQEKWLTPGVRGIGSASFLADVGHEIPTALLPSLLTSTLGAPAAALGAIEGVSDALAGAARFGGGVLADDPGRRRKVAIGGYTTTAVLGAATAGATAVWQVGVLRAAAWTARGLRVPARNALLADIVPAKAYGRAYGFERMMDNLGAIFGPLLALGLVAWVGVQWAIGLSVIPGLLAALAIAYAIRHTPRPSRRDKVLLRIRLRPVLRGDLGRLMAAVTAFEVGNVAATLLILRASELLTPEHGTKAATTIALGLYTAYNVAATLASVPAGRLADRLGARGPLLVLAGGAAAFAAAYGLFAVTGAVATVLAIPFLLAGIGIGAVETAQHAAVASLAPKELRGSAFGLLAGVQSLGNLAASTVAGVLWSAVSPTAAFTYLAAWMILALAGLLIAARR</sequence>
<feature type="transmembrane region" description="Helical" evidence="5">
    <location>
        <begin position="319"/>
        <end position="337"/>
    </location>
</feature>
<accession>A0A101JS07</accession>
<dbReference type="RefSeq" id="WP_062705254.1">
    <property type="nucleotide sequence ID" value="NZ_LLZG01000243.1"/>
</dbReference>
<evidence type="ECO:0000313" key="7">
    <source>
        <dbReference type="EMBL" id="KUL31883.1"/>
    </source>
</evidence>
<dbReference type="Proteomes" id="UP000053923">
    <property type="component" value="Unassembled WGS sequence"/>
</dbReference>
<dbReference type="OrthoDB" id="9803985at2"/>
<feature type="transmembrane region" description="Helical" evidence="5">
    <location>
        <begin position="180"/>
        <end position="198"/>
    </location>
</feature>
<feature type="domain" description="Major facilitator superfamily (MFS) profile" evidence="6">
    <location>
        <begin position="22"/>
        <end position="409"/>
    </location>
</feature>
<comment type="subcellular location">
    <subcellularLocation>
        <location evidence="1">Cell membrane</location>
        <topology evidence="1">Multi-pass membrane protein</topology>
    </subcellularLocation>
</comment>
<evidence type="ECO:0000313" key="8">
    <source>
        <dbReference type="Proteomes" id="UP000053923"/>
    </source>
</evidence>
<evidence type="ECO:0000256" key="5">
    <source>
        <dbReference type="SAM" id="Phobius"/>
    </source>
</evidence>
<gene>
    <name evidence="7" type="ORF">ADL12_24720</name>
</gene>
<keyword evidence="4 5" id="KW-0472">Membrane</keyword>
<keyword evidence="8" id="KW-1185">Reference proteome</keyword>
<evidence type="ECO:0000259" key="6">
    <source>
        <dbReference type="PROSITE" id="PS50850"/>
    </source>
</evidence>
<reference evidence="8" key="1">
    <citation type="submission" date="2015-10" db="EMBL/GenBank/DDBJ databases">
        <authorList>
            <person name="Ju K.-S."/>
            <person name="Doroghazi J.R."/>
            <person name="Metcalf W.W."/>
        </authorList>
    </citation>
    <scope>NUCLEOTIDE SEQUENCE [LARGE SCALE GENOMIC DNA]</scope>
    <source>
        <strain evidence="8">NRRL 3151</strain>
    </source>
</reference>
<feature type="transmembrane region" description="Helical" evidence="5">
    <location>
        <begin position="224"/>
        <end position="246"/>
    </location>
</feature>